<dbReference type="AlphaFoldDB" id="A0A0H5Q6U7"/>
<reference evidence="1" key="1">
    <citation type="submission" date="2015-06" db="EMBL/GenBank/DDBJ databases">
        <authorList>
            <person name="Joergensen T."/>
        </authorList>
    </citation>
    <scope>NUCLEOTIDE SEQUENCE</scope>
    <source>
        <strain evidence="1">RGFK1731</strain>
    </source>
</reference>
<name>A0A0H5Q6U7_9ZZZZ</name>
<accession>A0A0H5Q6U7</accession>
<reference evidence="1" key="2">
    <citation type="submission" date="2015-07" db="EMBL/GenBank/DDBJ databases">
        <title>Plasmids, circular viruses and viroids from rat gut.</title>
        <authorList>
            <person name="Jorgensen T.J."/>
            <person name="Hansen M.A."/>
            <person name="Xu Z."/>
            <person name="Tabak M.A."/>
            <person name="Sorensen S.J."/>
            <person name="Hansen L.H."/>
        </authorList>
    </citation>
    <scope>NUCLEOTIDE SEQUENCE</scope>
    <source>
        <strain evidence="1">RGFK1731</strain>
    </source>
</reference>
<organism evidence="1">
    <name type="scientific">uncultured prokaryote</name>
    <dbReference type="NCBI Taxonomy" id="198431"/>
    <lineage>
        <taxon>unclassified sequences</taxon>
        <taxon>environmental samples</taxon>
    </lineage>
</organism>
<dbReference type="EMBL" id="LN854234">
    <property type="protein sequence ID" value="CRY97771.1"/>
    <property type="molecule type" value="Genomic_DNA"/>
</dbReference>
<sequence>MTKYQVVISYAMGGRTAANVLDAVQVEAGEFAEMGDLDAIASVVWGNWNSFIMEPLCESTAMTGVRVSAIDGSGVGERTGLAPGENSNSPMPPNVAYLIKKKFEGRSRGGRMYLPGVPEAGADGFGNVTSGTIADYNERLLNMDTFTKSEAGLVFGLFANFQENEQFHAVTKWSCDSKVATQRRRLRG</sequence>
<protein>
    <submittedName>
        <fullName evidence="1">Uncharacterized protein</fullName>
    </submittedName>
</protein>
<proteinExistence type="predicted"/>
<evidence type="ECO:0000313" key="1">
    <source>
        <dbReference type="EMBL" id="CRY97771.1"/>
    </source>
</evidence>